<evidence type="ECO:0000313" key="2">
    <source>
        <dbReference type="EMBL" id="EMB14644.1"/>
    </source>
</evidence>
<gene>
    <name evidence="2" type="ORF">RE6C_04668</name>
</gene>
<accession>M2AXE3</accession>
<keyword evidence="1" id="KW-1133">Transmembrane helix</keyword>
<protein>
    <submittedName>
        <fullName evidence="2">Putative membrane protein</fullName>
    </submittedName>
</protein>
<sequence>MASIHAVLVTIHLVSAGFVYYQQLGSGISLIATGTAAAQLVSMIVISIGAAKLGFLESYRMARIGSILACVPLLTPFVWLGIPFGIWALRLLRDPEIRGAFPDQSMSDELDGS</sequence>
<evidence type="ECO:0000313" key="3">
    <source>
        <dbReference type="Proteomes" id="UP000011529"/>
    </source>
</evidence>
<name>M2AXE3_9BACT</name>
<dbReference type="EMBL" id="ANMO01000212">
    <property type="protein sequence ID" value="EMB14644.1"/>
    <property type="molecule type" value="Genomic_DNA"/>
</dbReference>
<feature type="transmembrane region" description="Helical" evidence="1">
    <location>
        <begin position="26"/>
        <end position="55"/>
    </location>
</feature>
<reference evidence="2" key="1">
    <citation type="submission" date="2012-11" db="EMBL/GenBank/DDBJ databases">
        <title>Permanent draft genomes of Rhodopirellula europaea strain SH398 and 6C.</title>
        <authorList>
            <person name="Richter M."/>
            <person name="Richter-Heitmann T."/>
            <person name="Frank C."/>
            <person name="Harder J."/>
            <person name="Glockner F.O."/>
        </authorList>
    </citation>
    <scope>NUCLEOTIDE SEQUENCE</scope>
    <source>
        <strain evidence="2">6C</strain>
    </source>
</reference>
<comment type="caution">
    <text evidence="2">The sequence shown here is derived from an EMBL/GenBank/DDBJ whole genome shotgun (WGS) entry which is preliminary data.</text>
</comment>
<dbReference type="PATRIC" id="fig|1263867.3.peg.5006"/>
<keyword evidence="1" id="KW-0812">Transmembrane</keyword>
<reference evidence="2" key="2">
    <citation type="journal article" date="2013" name="Mar. Genomics">
        <title>Expression of sulfatases in Rhodopirellula baltica and the diversity of sulfatases in the genus Rhodopirellula.</title>
        <authorList>
            <person name="Wegner C.E."/>
            <person name="Richter-Heitmann T."/>
            <person name="Klindworth A."/>
            <person name="Klockow C."/>
            <person name="Richter M."/>
            <person name="Achstetter T."/>
            <person name="Glockner F.O."/>
            <person name="Harder J."/>
        </authorList>
    </citation>
    <scope>NUCLEOTIDE SEQUENCE [LARGE SCALE GENOMIC DNA]</scope>
    <source>
        <strain evidence="2">6C</strain>
    </source>
</reference>
<keyword evidence="1" id="KW-0472">Membrane</keyword>
<keyword evidence="3" id="KW-1185">Reference proteome</keyword>
<proteinExistence type="predicted"/>
<dbReference type="AlphaFoldDB" id="M2AXE3"/>
<organism evidence="2 3">
    <name type="scientific">Rhodopirellula europaea 6C</name>
    <dbReference type="NCBI Taxonomy" id="1263867"/>
    <lineage>
        <taxon>Bacteria</taxon>
        <taxon>Pseudomonadati</taxon>
        <taxon>Planctomycetota</taxon>
        <taxon>Planctomycetia</taxon>
        <taxon>Pirellulales</taxon>
        <taxon>Pirellulaceae</taxon>
        <taxon>Rhodopirellula</taxon>
    </lineage>
</organism>
<evidence type="ECO:0000256" key="1">
    <source>
        <dbReference type="SAM" id="Phobius"/>
    </source>
</evidence>
<feature type="transmembrane region" description="Helical" evidence="1">
    <location>
        <begin position="67"/>
        <end position="89"/>
    </location>
</feature>
<dbReference type="Proteomes" id="UP000011529">
    <property type="component" value="Unassembled WGS sequence"/>
</dbReference>